<dbReference type="Proteomes" id="UP000272942">
    <property type="component" value="Unassembled WGS sequence"/>
</dbReference>
<organism evidence="4">
    <name type="scientific">Echinostoma caproni</name>
    <dbReference type="NCBI Taxonomy" id="27848"/>
    <lineage>
        <taxon>Eukaryota</taxon>
        <taxon>Metazoa</taxon>
        <taxon>Spiralia</taxon>
        <taxon>Lophotrochozoa</taxon>
        <taxon>Platyhelminthes</taxon>
        <taxon>Trematoda</taxon>
        <taxon>Digenea</taxon>
        <taxon>Plagiorchiida</taxon>
        <taxon>Echinostomata</taxon>
        <taxon>Echinostomatoidea</taxon>
        <taxon>Echinostomatidae</taxon>
        <taxon>Echinostoma</taxon>
    </lineage>
</organism>
<feature type="region of interest" description="Disordered" evidence="1">
    <location>
        <begin position="755"/>
        <end position="1111"/>
    </location>
</feature>
<feature type="region of interest" description="Disordered" evidence="1">
    <location>
        <begin position="617"/>
        <end position="639"/>
    </location>
</feature>
<dbReference type="OrthoDB" id="6281299at2759"/>
<feature type="compositionally biased region" description="Polar residues" evidence="1">
    <location>
        <begin position="994"/>
        <end position="1013"/>
    </location>
</feature>
<dbReference type="WBParaSite" id="ECPE_0000253401-mRNA-1">
    <property type="protein sequence ID" value="ECPE_0000253401-mRNA-1"/>
    <property type="gene ID" value="ECPE_0000253401"/>
</dbReference>
<evidence type="ECO:0000313" key="4">
    <source>
        <dbReference type="WBParaSite" id="ECPE_0000253401-mRNA-1"/>
    </source>
</evidence>
<evidence type="ECO:0000256" key="1">
    <source>
        <dbReference type="SAM" id="MobiDB-lite"/>
    </source>
</evidence>
<feature type="region of interest" description="Disordered" evidence="1">
    <location>
        <begin position="306"/>
        <end position="366"/>
    </location>
</feature>
<feature type="compositionally biased region" description="Low complexity" evidence="1">
    <location>
        <begin position="878"/>
        <end position="895"/>
    </location>
</feature>
<reference evidence="4" key="1">
    <citation type="submission" date="2016-06" db="UniProtKB">
        <authorList>
            <consortium name="WormBaseParasite"/>
        </authorList>
    </citation>
    <scope>IDENTIFICATION</scope>
</reference>
<name>A0A183A6E9_9TREM</name>
<accession>A0A183A6E9</accession>
<dbReference type="Gene3D" id="1.10.238.10">
    <property type="entry name" value="EF-hand"/>
    <property type="match status" value="1"/>
</dbReference>
<feature type="compositionally biased region" description="Gly residues" evidence="1">
    <location>
        <begin position="952"/>
        <end position="961"/>
    </location>
</feature>
<feature type="compositionally biased region" description="Low complexity" evidence="1">
    <location>
        <begin position="755"/>
        <end position="769"/>
    </location>
</feature>
<reference evidence="2 3" key="2">
    <citation type="submission" date="2018-11" db="EMBL/GenBank/DDBJ databases">
        <authorList>
            <consortium name="Pathogen Informatics"/>
        </authorList>
    </citation>
    <scope>NUCLEOTIDE SEQUENCE [LARGE SCALE GENOMIC DNA]</scope>
    <source>
        <strain evidence="2 3">Egypt</strain>
    </source>
</reference>
<keyword evidence="3" id="KW-1185">Reference proteome</keyword>
<dbReference type="EMBL" id="UZAN01039679">
    <property type="protein sequence ID" value="VDP66733.1"/>
    <property type="molecule type" value="Genomic_DNA"/>
</dbReference>
<sequence length="1227" mass="137207">MPDLVCRMIESKVLLRLDICGFFLYWYSLLNEVRLIDLAHLEDVELLDPANWSYTDFFTERDSNSAECDQTTRLRPNLQCLRLQIPRLCASQFITDCPLDGHDFVNLIVSFEDKNATPEIWQETLINIAFRHRHVIENLATLDVFGRVKEAVSFKHFLQGIIVWIYLILHYGAIGVDSRSDQNPAGDSSHRVSGCCIAAAFGDEEITSQIPSIPLKDFTFDLFFDLFLQIWPREEIADMFATYSDGFGLMDHNGLNEFLNRSVSKSIRISHDRELCASTSRLDCPRKIKHINLMQWEARHFYRSQSKVNSTGPEQTGASCHSTAHRSRSEHRTGARSGRSGTASSHHGLIDRGRASRDQSVGTQAGHSAFQLSVDEFRRLVERYEWNRSSRDQNRFSVQGFYRFMLSHQYQLLMRYRTVRDPRSTVEQDDWSNRHLLEPITHYHIQSARLITVRNLNRECDANLTEQINLIRRRNMLTVTRAIRQLLLLGTRSQEQNLLASLLLDHLGDWLLTPPIPKFVAQANSPYVEKSKYYSQAHHHRSSFTRRLHKTEAVGATQNHIEPIGANKQHSGFEPVDEFEVILSLSSLTFARTVQLQHRARKQRLLKRLLHEAYGSRTQRRVKKRATDGDGKQTVGGTGLLNKNAALVGSSANGKLVGGTVGRGSIRLRGIRGWFGKRRVSPVNSTGETNISNRTSLLSNELSPAPRRPSLIAVPFLTRSPLAEKAHRVAAEANTNTGQTRNPFASLYRRFSVRSSDIPSPKTPSSKTSEVQEPVTDTSWKPTFEFRQSQSSIQTGVQLQRSLSMSSSSSSPSYSTSSQASSSAISRSQSTGSLHQNKSTKGAAKSTTTGSHDQPRSKSQLSTKIEGGLAQKPNKNFGRCSCSSGSKSRGSSSDSNVPNKANGGTGRQAQLKPIPGQHAQKPKQLQSNVNQQINSQEKNKSGSKKNQSASSGGPGGGSGGRRSGKADIVSNSTEAHLSNVRKVTNEKTVDEFTNRNVRQSSLKQTVSSRTKLSQTERKFDKTTIVSRSIGSNRSHEWTSTSTSDSTETTETSFTSTDSSLLNEDLHGGRLLSAESLRARRAARDQDETTESTESDFDSGPSPVRGYRPQVMNGPCRVQVAPIKANGTVMRSNTLEGFSGCTKMVTKYQTMRRTNVIGYSTWGSKYSEEEKNKPNIPRRTLWRQANQWLTKCRVVIVTLAQVLRILSNRTCAKALAEYPFVPFNMIGE</sequence>
<feature type="compositionally biased region" description="Polar residues" evidence="1">
    <location>
        <begin position="775"/>
        <end position="801"/>
    </location>
</feature>
<evidence type="ECO:0000313" key="2">
    <source>
        <dbReference type="EMBL" id="VDP66733.1"/>
    </source>
</evidence>
<gene>
    <name evidence="2" type="ORF">ECPE_LOCUS2534</name>
</gene>
<dbReference type="AlphaFoldDB" id="A0A183A6E9"/>
<feature type="compositionally biased region" description="Basic and acidic residues" evidence="1">
    <location>
        <begin position="348"/>
        <end position="357"/>
    </location>
</feature>
<feature type="compositionally biased region" description="Low complexity" evidence="1">
    <location>
        <begin position="1038"/>
        <end position="1059"/>
    </location>
</feature>
<feature type="compositionally biased region" description="Polar residues" evidence="1">
    <location>
        <begin position="1023"/>
        <end position="1032"/>
    </location>
</feature>
<feature type="compositionally biased region" description="Acidic residues" evidence="1">
    <location>
        <begin position="1087"/>
        <end position="1096"/>
    </location>
</feature>
<feature type="compositionally biased region" description="Polar residues" evidence="1">
    <location>
        <begin position="923"/>
        <end position="936"/>
    </location>
</feature>
<protein>
    <submittedName>
        <fullName evidence="4">Protein kinase domain-containing protein</fullName>
    </submittedName>
</protein>
<feature type="compositionally biased region" description="Polar residues" evidence="1">
    <location>
        <begin position="306"/>
        <end position="322"/>
    </location>
</feature>
<feature type="compositionally biased region" description="Basic and acidic residues" evidence="1">
    <location>
        <begin position="983"/>
        <end position="993"/>
    </location>
</feature>
<evidence type="ECO:0000313" key="3">
    <source>
        <dbReference type="Proteomes" id="UP000272942"/>
    </source>
</evidence>
<feature type="compositionally biased region" description="Low complexity" evidence="1">
    <location>
        <begin position="335"/>
        <end position="347"/>
    </location>
</feature>
<feature type="compositionally biased region" description="Low complexity" evidence="1">
    <location>
        <begin position="802"/>
        <end position="851"/>
    </location>
</feature>
<proteinExistence type="predicted"/>